<gene>
    <name evidence="1" type="ORF">AMTR_s00035p00014070</name>
</gene>
<name>W1PW20_AMBTC</name>
<keyword evidence="2" id="KW-1185">Reference proteome</keyword>
<reference evidence="2" key="1">
    <citation type="journal article" date="2013" name="Science">
        <title>The Amborella genome and the evolution of flowering plants.</title>
        <authorList>
            <consortium name="Amborella Genome Project"/>
        </authorList>
    </citation>
    <scope>NUCLEOTIDE SEQUENCE [LARGE SCALE GENOMIC DNA]</scope>
</reference>
<accession>W1PW20</accession>
<evidence type="ECO:0000313" key="1">
    <source>
        <dbReference type="EMBL" id="ERN12034.1"/>
    </source>
</evidence>
<dbReference type="Proteomes" id="UP000017836">
    <property type="component" value="Unassembled WGS sequence"/>
</dbReference>
<proteinExistence type="predicted"/>
<evidence type="ECO:0000313" key="2">
    <source>
        <dbReference type="Proteomes" id="UP000017836"/>
    </source>
</evidence>
<protein>
    <submittedName>
        <fullName evidence="1">Uncharacterized protein</fullName>
    </submittedName>
</protein>
<dbReference type="HOGENOM" id="CLU_2691071_0_0_1"/>
<dbReference type="Gramene" id="ERN12034">
    <property type="protein sequence ID" value="ERN12034"/>
    <property type="gene ID" value="AMTR_s00035p00014070"/>
</dbReference>
<sequence>MKYPKHTYKLHELWENRVLVTRVNVLDLLLEDLREGSASGGVILSDNCDMEYLAKPSESSTSLFDLPTSVEDIV</sequence>
<organism evidence="1 2">
    <name type="scientific">Amborella trichopoda</name>
    <dbReference type="NCBI Taxonomy" id="13333"/>
    <lineage>
        <taxon>Eukaryota</taxon>
        <taxon>Viridiplantae</taxon>
        <taxon>Streptophyta</taxon>
        <taxon>Embryophyta</taxon>
        <taxon>Tracheophyta</taxon>
        <taxon>Spermatophyta</taxon>
        <taxon>Magnoliopsida</taxon>
        <taxon>Amborellales</taxon>
        <taxon>Amborellaceae</taxon>
        <taxon>Amborella</taxon>
    </lineage>
</organism>
<dbReference type="AlphaFoldDB" id="W1PW20"/>
<dbReference type="EMBL" id="KI392639">
    <property type="protein sequence ID" value="ERN12034.1"/>
    <property type="molecule type" value="Genomic_DNA"/>
</dbReference>